<name>A0ABR1RKD7_9PEZI</name>
<feature type="compositionally biased region" description="Basic and acidic residues" evidence="1">
    <location>
        <begin position="55"/>
        <end position="65"/>
    </location>
</feature>
<protein>
    <submittedName>
        <fullName evidence="2">Uncharacterized protein</fullName>
    </submittedName>
</protein>
<feature type="compositionally biased region" description="Polar residues" evidence="1">
    <location>
        <begin position="67"/>
        <end position="95"/>
    </location>
</feature>
<reference evidence="2 3" key="1">
    <citation type="submission" date="2023-01" db="EMBL/GenBank/DDBJ databases">
        <title>Analysis of 21 Apiospora genomes using comparative genomics revels a genus with tremendous synthesis potential of carbohydrate active enzymes and secondary metabolites.</title>
        <authorList>
            <person name="Sorensen T."/>
        </authorList>
    </citation>
    <scope>NUCLEOTIDE SEQUENCE [LARGE SCALE GENOMIC DNA]</scope>
    <source>
        <strain evidence="2 3">CBS 20057</strain>
    </source>
</reference>
<comment type="caution">
    <text evidence="2">The sequence shown here is derived from an EMBL/GenBank/DDBJ whole genome shotgun (WGS) entry which is preliminary data.</text>
</comment>
<evidence type="ECO:0000313" key="3">
    <source>
        <dbReference type="Proteomes" id="UP001396898"/>
    </source>
</evidence>
<feature type="region of interest" description="Disordered" evidence="1">
    <location>
        <begin position="253"/>
        <end position="275"/>
    </location>
</feature>
<dbReference type="EMBL" id="JAQQWI010000013">
    <property type="protein sequence ID" value="KAK8013568.1"/>
    <property type="molecule type" value="Genomic_DNA"/>
</dbReference>
<keyword evidence="3" id="KW-1185">Reference proteome</keyword>
<organism evidence="2 3">
    <name type="scientific">Apiospora marii</name>
    <dbReference type="NCBI Taxonomy" id="335849"/>
    <lineage>
        <taxon>Eukaryota</taxon>
        <taxon>Fungi</taxon>
        <taxon>Dikarya</taxon>
        <taxon>Ascomycota</taxon>
        <taxon>Pezizomycotina</taxon>
        <taxon>Sordariomycetes</taxon>
        <taxon>Xylariomycetidae</taxon>
        <taxon>Amphisphaeriales</taxon>
        <taxon>Apiosporaceae</taxon>
        <taxon>Apiospora</taxon>
    </lineage>
</organism>
<evidence type="ECO:0000313" key="2">
    <source>
        <dbReference type="EMBL" id="KAK8013568.1"/>
    </source>
</evidence>
<dbReference type="Proteomes" id="UP001396898">
    <property type="component" value="Unassembled WGS sequence"/>
</dbReference>
<sequence length="291" mass="32521">MAPSCPSRAGLFDPSRIGRRYDTLAVDTDLKRHTTTTPPSELEDVDTEYSLPSEPRPEPEVDRTPSIRLQQSGLRQQSKRNTTAVTKSKRQNQCPKPTDMAATESRKKKQCPSPTDSAVTESKKQKRFPSPTDVAARLSNANSIRRFMTHVTIWRTSSVALPDFCITRDWVERAAKHYIPGDSLDNSSKLYKFLSLLAKVQVARSIDQRAADLGYERVPADMIEDAWVGGLLGTAAWCCAYHTFRASYLDHGPVSSKRGHTSSGKPDEPMWNLTMSRPRQGLGARQMARVN</sequence>
<gene>
    <name evidence="2" type="ORF">PG991_009161</name>
</gene>
<accession>A0ABR1RKD7</accession>
<feature type="region of interest" description="Disordered" evidence="1">
    <location>
        <begin position="1"/>
        <end position="132"/>
    </location>
</feature>
<evidence type="ECO:0000256" key="1">
    <source>
        <dbReference type="SAM" id="MobiDB-lite"/>
    </source>
</evidence>
<proteinExistence type="predicted"/>